<dbReference type="GO" id="GO:0015171">
    <property type="term" value="F:amino acid transmembrane transporter activity"/>
    <property type="evidence" value="ECO:0007669"/>
    <property type="project" value="TreeGrafter"/>
</dbReference>
<accession>A0AAE3H930</accession>
<evidence type="ECO:0000256" key="5">
    <source>
        <dbReference type="ARBA" id="ARBA00023136"/>
    </source>
</evidence>
<reference evidence="7 8" key="1">
    <citation type="submission" date="2018-11" db="EMBL/GenBank/DDBJ databases">
        <title>Novel bacteria species description.</title>
        <authorList>
            <person name="Han J.-H."/>
        </authorList>
    </citation>
    <scope>NUCLEOTIDE SEQUENCE [LARGE SCALE GENOMIC DNA]</scope>
    <source>
        <strain evidence="7 8">KCTC23259</strain>
    </source>
</reference>
<dbReference type="Pfam" id="PF01810">
    <property type="entry name" value="LysE"/>
    <property type="match status" value="1"/>
</dbReference>
<feature type="transmembrane region" description="Helical" evidence="6">
    <location>
        <begin position="73"/>
        <end position="90"/>
    </location>
</feature>
<evidence type="ECO:0000256" key="1">
    <source>
        <dbReference type="ARBA" id="ARBA00004651"/>
    </source>
</evidence>
<gene>
    <name evidence="7" type="ORF">EGI31_22445</name>
</gene>
<dbReference type="GO" id="GO:0005886">
    <property type="term" value="C:plasma membrane"/>
    <property type="evidence" value="ECO:0007669"/>
    <property type="project" value="UniProtKB-SubCell"/>
</dbReference>
<keyword evidence="5 6" id="KW-0472">Membrane</keyword>
<keyword evidence="2" id="KW-1003">Cell membrane</keyword>
<keyword evidence="3 6" id="KW-0812">Transmembrane</keyword>
<organism evidence="7 8">
    <name type="scientific">Lacihabitans soyangensis</name>
    <dbReference type="NCBI Taxonomy" id="869394"/>
    <lineage>
        <taxon>Bacteria</taxon>
        <taxon>Pseudomonadati</taxon>
        <taxon>Bacteroidota</taxon>
        <taxon>Cytophagia</taxon>
        <taxon>Cytophagales</taxon>
        <taxon>Leadbetterellaceae</taxon>
        <taxon>Lacihabitans</taxon>
    </lineage>
</organism>
<dbReference type="EMBL" id="RJUF01000187">
    <property type="protein sequence ID" value="MCP9765705.1"/>
    <property type="molecule type" value="Genomic_DNA"/>
</dbReference>
<proteinExistence type="predicted"/>
<evidence type="ECO:0000313" key="7">
    <source>
        <dbReference type="EMBL" id="MCP9765705.1"/>
    </source>
</evidence>
<sequence>MLNAILTGISIGLGLAVSVGPYFLFLVNTSISEGKSSASYLATGVALNDLIFLSVAFLSVNFLMQNMAFIENAKGYAGFFILAYGIYTILKKPEVKSEKPVKLNPKDKLKNILKGFAFNGLNPSVFVFWFATVGILMSKTNFNRNQTLAVFISIVCTTYTADLIKVRLAEFFSHYFTDSLILKVNRVVGSFLILGACYLLVKAFLI</sequence>
<evidence type="ECO:0000256" key="6">
    <source>
        <dbReference type="SAM" id="Phobius"/>
    </source>
</evidence>
<comment type="subcellular location">
    <subcellularLocation>
        <location evidence="1">Cell membrane</location>
        <topology evidence="1">Multi-pass membrane protein</topology>
    </subcellularLocation>
</comment>
<dbReference type="Proteomes" id="UP001204144">
    <property type="component" value="Unassembled WGS sequence"/>
</dbReference>
<dbReference type="AlphaFoldDB" id="A0AAE3H930"/>
<feature type="transmembrane region" description="Helical" evidence="6">
    <location>
        <begin position="39"/>
        <end position="61"/>
    </location>
</feature>
<protein>
    <recommendedName>
        <fullName evidence="9">Lysine transporter LysE</fullName>
    </recommendedName>
</protein>
<comment type="caution">
    <text evidence="7">The sequence shown here is derived from an EMBL/GenBank/DDBJ whole genome shotgun (WGS) entry which is preliminary data.</text>
</comment>
<dbReference type="PANTHER" id="PTHR30086:SF20">
    <property type="entry name" value="ARGININE EXPORTER PROTEIN ARGO-RELATED"/>
    <property type="match status" value="1"/>
</dbReference>
<evidence type="ECO:0000256" key="3">
    <source>
        <dbReference type="ARBA" id="ARBA00022692"/>
    </source>
</evidence>
<feature type="transmembrane region" description="Helical" evidence="6">
    <location>
        <begin position="111"/>
        <end position="136"/>
    </location>
</feature>
<dbReference type="PANTHER" id="PTHR30086">
    <property type="entry name" value="ARGININE EXPORTER PROTEIN ARGO"/>
    <property type="match status" value="1"/>
</dbReference>
<evidence type="ECO:0000313" key="8">
    <source>
        <dbReference type="Proteomes" id="UP001204144"/>
    </source>
</evidence>
<name>A0AAE3H930_9BACT</name>
<evidence type="ECO:0000256" key="4">
    <source>
        <dbReference type="ARBA" id="ARBA00022989"/>
    </source>
</evidence>
<keyword evidence="4 6" id="KW-1133">Transmembrane helix</keyword>
<feature type="transmembrane region" description="Helical" evidence="6">
    <location>
        <begin position="148"/>
        <end position="166"/>
    </location>
</feature>
<evidence type="ECO:0000256" key="2">
    <source>
        <dbReference type="ARBA" id="ARBA00022475"/>
    </source>
</evidence>
<feature type="transmembrane region" description="Helical" evidence="6">
    <location>
        <begin position="187"/>
        <end position="205"/>
    </location>
</feature>
<evidence type="ECO:0008006" key="9">
    <source>
        <dbReference type="Google" id="ProtNLM"/>
    </source>
</evidence>
<keyword evidence="8" id="KW-1185">Reference proteome</keyword>
<dbReference type="InterPro" id="IPR001123">
    <property type="entry name" value="LeuE-type"/>
</dbReference>
<dbReference type="RefSeq" id="WP_255039419.1">
    <property type="nucleotide sequence ID" value="NZ_RJUF01000187.1"/>
</dbReference>
<feature type="transmembrane region" description="Helical" evidence="6">
    <location>
        <begin position="6"/>
        <end position="27"/>
    </location>
</feature>